<keyword evidence="4" id="KW-0238">DNA-binding</keyword>
<keyword evidence="9" id="KW-0472">Membrane</keyword>
<dbReference type="Pfam" id="PF20451">
    <property type="entry name" value="Calmod_bind_M"/>
    <property type="match status" value="1"/>
</dbReference>
<evidence type="ECO:0000256" key="8">
    <source>
        <dbReference type="SAM" id="MobiDB-lite"/>
    </source>
</evidence>
<organism evidence="13 14">
    <name type="scientific">Paspalum notatum var. saurae</name>
    <dbReference type="NCBI Taxonomy" id="547442"/>
    <lineage>
        <taxon>Eukaryota</taxon>
        <taxon>Viridiplantae</taxon>
        <taxon>Streptophyta</taxon>
        <taxon>Embryophyta</taxon>
        <taxon>Tracheophyta</taxon>
        <taxon>Spermatophyta</taxon>
        <taxon>Magnoliopsida</taxon>
        <taxon>Liliopsida</taxon>
        <taxon>Poales</taxon>
        <taxon>Poaceae</taxon>
        <taxon>PACMAD clade</taxon>
        <taxon>Panicoideae</taxon>
        <taxon>Andropogonodae</taxon>
        <taxon>Paspaleae</taxon>
        <taxon>Paspalinae</taxon>
        <taxon>Paspalum</taxon>
    </lineage>
</organism>
<evidence type="ECO:0000256" key="6">
    <source>
        <dbReference type="ARBA" id="ARBA00023163"/>
    </source>
</evidence>
<keyword evidence="9" id="KW-1133">Transmembrane helix</keyword>
<evidence type="ECO:0000259" key="11">
    <source>
        <dbReference type="Pfam" id="PF20451"/>
    </source>
</evidence>
<evidence type="ECO:0008006" key="15">
    <source>
        <dbReference type="Google" id="ProtNLM"/>
    </source>
</evidence>
<evidence type="ECO:0000256" key="2">
    <source>
        <dbReference type="ARBA" id="ARBA00007214"/>
    </source>
</evidence>
<dbReference type="PANTHER" id="PTHR31713:SF100">
    <property type="entry name" value="CALMODULIN-BINDING PROTEIN 60 B"/>
    <property type="match status" value="1"/>
</dbReference>
<accession>A0AAQ3XBY3</accession>
<feature type="domain" description="Calmodulin binding protein central" evidence="11">
    <location>
        <begin position="276"/>
        <end position="339"/>
    </location>
</feature>
<evidence type="ECO:0000256" key="4">
    <source>
        <dbReference type="ARBA" id="ARBA00023125"/>
    </source>
</evidence>
<dbReference type="InterPro" id="IPR046831">
    <property type="entry name" value="Calmodulin_bind_N"/>
</dbReference>
<dbReference type="Pfam" id="PF20452">
    <property type="entry name" value="Calmod_bind_C"/>
    <property type="match status" value="1"/>
</dbReference>
<evidence type="ECO:0000313" key="14">
    <source>
        <dbReference type="Proteomes" id="UP001341281"/>
    </source>
</evidence>
<keyword evidence="6" id="KW-0804">Transcription</keyword>
<feature type="domain" description="Calmodulin binding protein-like N-terminal" evidence="10">
    <location>
        <begin position="110"/>
        <end position="263"/>
    </location>
</feature>
<protein>
    <recommendedName>
        <fullName evidence="15">Protein SAR DEFICIENT 1</fullName>
    </recommendedName>
</protein>
<dbReference type="AlphaFoldDB" id="A0AAQ3XBY3"/>
<dbReference type="Pfam" id="PF07887">
    <property type="entry name" value="Calmodulin_bind"/>
    <property type="match status" value="1"/>
</dbReference>
<comment type="subcellular location">
    <subcellularLocation>
        <location evidence="1">Nucleus</location>
    </subcellularLocation>
</comment>
<keyword evidence="5" id="KW-0010">Activator</keyword>
<proteinExistence type="inferred from homology"/>
<evidence type="ECO:0000313" key="13">
    <source>
        <dbReference type="EMBL" id="WVZ93343.1"/>
    </source>
</evidence>
<reference evidence="13 14" key="1">
    <citation type="submission" date="2024-02" db="EMBL/GenBank/DDBJ databases">
        <title>High-quality chromosome-scale genome assembly of Pensacola bahiagrass (Paspalum notatum Flugge var. saurae).</title>
        <authorList>
            <person name="Vega J.M."/>
            <person name="Podio M."/>
            <person name="Orjuela J."/>
            <person name="Siena L.A."/>
            <person name="Pessino S.C."/>
            <person name="Combes M.C."/>
            <person name="Mariac C."/>
            <person name="Albertini E."/>
            <person name="Pupilli F."/>
            <person name="Ortiz J.P.A."/>
            <person name="Leblanc O."/>
        </authorList>
    </citation>
    <scope>NUCLEOTIDE SEQUENCE [LARGE SCALE GENOMIC DNA]</scope>
    <source>
        <strain evidence="13">R1</strain>
        <tissue evidence="13">Leaf</tissue>
    </source>
</reference>
<evidence type="ECO:0000256" key="7">
    <source>
        <dbReference type="ARBA" id="ARBA00023242"/>
    </source>
</evidence>
<feature type="domain" description="Calmodulin binding protein C-terminal" evidence="12">
    <location>
        <begin position="344"/>
        <end position="403"/>
    </location>
</feature>
<evidence type="ECO:0000259" key="12">
    <source>
        <dbReference type="Pfam" id="PF20452"/>
    </source>
</evidence>
<evidence type="ECO:0000256" key="9">
    <source>
        <dbReference type="SAM" id="Phobius"/>
    </source>
</evidence>
<evidence type="ECO:0000256" key="3">
    <source>
        <dbReference type="ARBA" id="ARBA00023015"/>
    </source>
</evidence>
<evidence type="ECO:0000256" key="5">
    <source>
        <dbReference type="ARBA" id="ARBA00023159"/>
    </source>
</evidence>
<gene>
    <name evidence="13" type="ORF">U9M48_039330</name>
</gene>
<dbReference type="InterPro" id="IPR012416">
    <property type="entry name" value="CBP60"/>
</dbReference>
<dbReference type="InterPro" id="IPR046829">
    <property type="entry name" value="Calmod_bind_C"/>
</dbReference>
<feature type="region of interest" description="Disordered" evidence="8">
    <location>
        <begin position="1"/>
        <end position="25"/>
    </location>
</feature>
<evidence type="ECO:0000256" key="1">
    <source>
        <dbReference type="ARBA" id="ARBA00004123"/>
    </source>
</evidence>
<dbReference type="EMBL" id="CP144753">
    <property type="protein sequence ID" value="WVZ93343.1"/>
    <property type="molecule type" value="Genomic_DNA"/>
</dbReference>
<dbReference type="Proteomes" id="UP001341281">
    <property type="component" value="Chromosome 09"/>
</dbReference>
<dbReference type="InterPro" id="IPR046830">
    <property type="entry name" value="Calmod_bind_M"/>
</dbReference>
<name>A0AAQ3XBY3_PASNO</name>
<keyword evidence="7" id="KW-0539">Nucleus</keyword>
<dbReference type="GO" id="GO:0005634">
    <property type="term" value="C:nucleus"/>
    <property type="evidence" value="ECO:0007669"/>
    <property type="project" value="UniProtKB-SubCell"/>
</dbReference>
<dbReference type="GO" id="GO:0005516">
    <property type="term" value="F:calmodulin binding"/>
    <property type="evidence" value="ECO:0007669"/>
    <property type="project" value="InterPro"/>
</dbReference>
<keyword evidence="9" id="KW-0812">Transmembrane</keyword>
<keyword evidence="14" id="KW-1185">Reference proteome</keyword>
<dbReference type="GO" id="GO:0003700">
    <property type="term" value="F:DNA-binding transcription factor activity"/>
    <property type="evidence" value="ECO:0007669"/>
    <property type="project" value="TreeGrafter"/>
</dbReference>
<evidence type="ECO:0000259" key="10">
    <source>
        <dbReference type="Pfam" id="PF07887"/>
    </source>
</evidence>
<dbReference type="GO" id="GO:0080142">
    <property type="term" value="P:regulation of salicylic acid biosynthetic process"/>
    <property type="evidence" value="ECO:0007669"/>
    <property type="project" value="TreeGrafter"/>
</dbReference>
<feature type="transmembrane region" description="Helical" evidence="9">
    <location>
        <begin position="32"/>
        <end position="50"/>
    </location>
</feature>
<comment type="similarity">
    <text evidence="2">Belongs to the plant ACBP60 protein family.</text>
</comment>
<sequence length="495" mass="55874">MAARRPRSDDDEEESGADDHPHRRAPRRIRPALAFTALIILILEFCTHSFRSMVRRAVAQETIQQIIQNLEPIISRVVREEIESFFSRHSHIPLRSLPLHIQDTEILPPLKLVFAERLRLPIYTNNKLVDIMNNALEVQLMDTRTNYMITPTNTHLGSSVRLEVMVLDGDFRCEDRDGWTHDQFNAAIVRAREGKRPLLVGSLSVPMNNQGVAVIDDVSFTDNSSWIRCRKFRIGVRVMPGPGTNFRERVQEAVSENFTVKDHRGELYKKHYPPFLTDNLWRLKNIGKDGPIDKRLESEGIRTVQDFLKLNTTSPERLRDLVGMSDKLWSATLNHAKTCDMGRKCYVFKTVGCEITFNPIGEVLAASFGDQTFPLQELLPQQLIQVNQLIPQAYQMWDQLEEVANETPLAVANNSGHERSSESLESMISSGPQKAYLDYTGTATSSVAAMSTNSSSTSDSAAAAPANDAMFWSPSIASDDHFGWQISSSCWDQVD</sequence>
<dbReference type="GO" id="GO:0043565">
    <property type="term" value="F:sequence-specific DNA binding"/>
    <property type="evidence" value="ECO:0007669"/>
    <property type="project" value="TreeGrafter"/>
</dbReference>
<dbReference type="PANTHER" id="PTHR31713">
    <property type="entry name" value="OS02G0177800 PROTEIN"/>
    <property type="match status" value="1"/>
</dbReference>
<keyword evidence="3" id="KW-0805">Transcription regulation</keyword>